<keyword evidence="3" id="KW-1185">Reference proteome</keyword>
<dbReference type="Proteomes" id="UP000828390">
    <property type="component" value="Unassembled WGS sequence"/>
</dbReference>
<gene>
    <name evidence="2" type="ORF">DPMN_078191</name>
</gene>
<sequence length="50" mass="5461">MADPDEPRAGSIENCRPHDERNSRRVIKSVSQVLESNSGHPAYKASALPS</sequence>
<dbReference type="EMBL" id="JAIWYP010000015">
    <property type="protein sequence ID" value="KAH3703161.1"/>
    <property type="molecule type" value="Genomic_DNA"/>
</dbReference>
<organism evidence="2 3">
    <name type="scientific">Dreissena polymorpha</name>
    <name type="common">Zebra mussel</name>
    <name type="synonym">Mytilus polymorpha</name>
    <dbReference type="NCBI Taxonomy" id="45954"/>
    <lineage>
        <taxon>Eukaryota</taxon>
        <taxon>Metazoa</taxon>
        <taxon>Spiralia</taxon>
        <taxon>Lophotrochozoa</taxon>
        <taxon>Mollusca</taxon>
        <taxon>Bivalvia</taxon>
        <taxon>Autobranchia</taxon>
        <taxon>Heteroconchia</taxon>
        <taxon>Euheterodonta</taxon>
        <taxon>Imparidentia</taxon>
        <taxon>Neoheterodontei</taxon>
        <taxon>Myida</taxon>
        <taxon>Dreissenoidea</taxon>
        <taxon>Dreissenidae</taxon>
        <taxon>Dreissena</taxon>
    </lineage>
</organism>
<evidence type="ECO:0000313" key="2">
    <source>
        <dbReference type="EMBL" id="KAH3703161.1"/>
    </source>
</evidence>
<comment type="caution">
    <text evidence="2">The sequence shown here is derived from an EMBL/GenBank/DDBJ whole genome shotgun (WGS) entry which is preliminary data.</text>
</comment>
<accession>A0A9D3YNC7</accession>
<evidence type="ECO:0000256" key="1">
    <source>
        <dbReference type="SAM" id="MobiDB-lite"/>
    </source>
</evidence>
<feature type="region of interest" description="Disordered" evidence="1">
    <location>
        <begin position="1"/>
        <end position="24"/>
    </location>
</feature>
<name>A0A9D3YNC7_DREPO</name>
<evidence type="ECO:0000313" key="3">
    <source>
        <dbReference type="Proteomes" id="UP000828390"/>
    </source>
</evidence>
<protein>
    <submittedName>
        <fullName evidence="2">Uncharacterized protein</fullName>
    </submittedName>
</protein>
<dbReference type="AlphaFoldDB" id="A0A9D3YNC7"/>
<proteinExistence type="predicted"/>
<reference evidence="2" key="2">
    <citation type="submission" date="2020-11" db="EMBL/GenBank/DDBJ databases">
        <authorList>
            <person name="McCartney M.A."/>
            <person name="Auch B."/>
            <person name="Kono T."/>
            <person name="Mallez S."/>
            <person name="Becker A."/>
            <person name="Gohl D.M."/>
            <person name="Silverstein K.A.T."/>
            <person name="Koren S."/>
            <person name="Bechman K.B."/>
            <person name="Herman A."/>
            <person name="Abrahante J.E."/>
            <person name="Garbe J."/>
        </authorList>
    </citation>
    <scope>NUCLEOTIDE SEQUENCE</scope>
    <source>
        <strain evidence="2">Duluth1</strain>
        <tissue evidence="2">Whole animal</tissue>
    </source>
</reference>
<reference evidence="2" key="1">
    <citation type="journal article" date="2019" name="bioRxiv">
        <title>The Genome of the Zebra Mussel, Dreissena polymorpha: A Resource for Invasive Species Research.</title>
        <authorList>
            <person name="McCartney M.A."/>
            <person name="Auch B."/>
            <person name="Kono T."/>
            <person name="Mallez S."/>
            <person name="Zhang Y."/>
            <person name="Obille A."/>
            <person name="Becker A."/>
            <person name="Abrahante J.E."/>
            <person name="Garbe J."/>
            <person name="Badalamenti J.P."/>
            <person name="Herman A."/>
            <person name="Mangelson H."/>
            <person name="Liachko I."/>
            <person name="Sullivan S."/>
            <person name="Sone E.D."/>
            <person name="Koren S."/>
            <person name="Silverstein K.A.T."/>
            <person name="Beckman K.B."/>
            <person name="Gohl D.M."/>
        </authorList>
    </citation>
    <scope>NUCLEOTIDE SEQUENCE</scope>
    <source>
        <strain evidence="2">Duluth1</strain>
        <tissue evidence="2">Whole animal</tissue>
    </source>
</reference>